<evidence type="ECO:0000256" key="2">
    <source>
        <dbReference type="ARBA" id="ARBA00001946"/>
    </source>
</evidence>
<sequence length="205" mass="23012">MTPTNQTSGDILDRVRHALSKPAGMSTDYDLNPDVVLPENRVLRPAGVLVPLIEHHGEMRLVLTKRSSRLKHHPGQIAFPGGKVDEGDADVVATALREAREEIGLPSDKVDIIGRLPSHETVTSFEMTPVIGLITEPFDPIPEPGEVDEVFTVPFEHVLSATRFAVQYRRWRGQRRYYYTVPYGPYYIWGATARILRSLADRMSP</sequence>
<evidence type="ECO:0000256" key="3">
    <source>
        <dbReference type="ARBA" id="ARBA00022723"/>
    </source>
</evidence>
<evidence type="ECO:0000313" key="9">
    <source>
        <dbReference type="Proteomes" id="UP000236752"/>
    </source>
</evidence>
<dbReference type="PANTHER" id="PTHR12992">
    <property type="entry name" value="NUDIX HYDROLASE"/>
    <property type="match status" value="1"/>
</dbReference>
<evidence type="ECO:0000256" key="6">
    <source>
        <dbReference type="ARBA" id="ARBA00023211"/>
    </source>
</evidence>
<dbReference type="GO" id="GO:0046872">
    <property type="term" value="F:metal ion binding"/>
    <property type="evidence" value="ECO:0007669"/>
    <property type="project" value="UniProtKB-KW"/>
</dbReference>
<dbReference type="EMBL" id="FNUZ01000003">
    <property type="protein sequence ID" value="SEG30564.1"/>
    <property type="molecule type" value="Genomic_DNA"/>
</dbReference>
<evidence type="ECO:0000256" key="1">
    <source>
        <dbReference type="ARBA" id="ARBA00001936"/>
    </source>
</evidence>
<comment type="cofactor">
    <cofactor evidence="1">
        <name>Mn(2+)</name>
        <dbReference type="ChEBI" id="CHEBI:29035"/>
    </cofactor>
</comment>
<dbReference type="Proteomes" id="UP000236752">
    <property type="component" value="Unassembled WGS sequence"/>
</dbReference>
<dbReference type="PANTHER" id="PTHR12992:SF11">
    <property type="entry name" value="MITOCHONDRIAL COENZYME A DIPHOSPHATASE NUDT8"/>
    <property type="match status" value="1"/>
</dbReference>
<accession>A0A1H5Z2Z4</accession>
<keyword evidence="3" id="KW-0479">Metal-binding</keyword>
<dbReference type="RefSeq" id="WP_103910700.1">
    <property type="nucleotide sequence ID" value="NZ_FNUZ01000003.1"/>
</dbReference>
<feature type="domain" description="Nudix hydrolase" evidence="7">
    <location>
        <begin position="43"/>
        <end position="178"/>
    </location>
</feature>
<dbReference type="CDD" id="cd03426">
    <property type="entry name" value="NUDIX_CoAse_Nudt7"/>
    <property type="match status" value="1"/>
</dbReference>
<keyword evidence="6" id="KW-0464">Manganese</keyword>
<dbReference type="InterPro" id="IPR015797">
    <property type="entry name" value="NUDIX_hydrolase-like_dom_sf"/>
</dbReference>
<dbReference type="InterPro" id="IPR045121">
    <property type="entry name" value="CoAse"/>
</dbReference>
<keyword evidence="5" id="KW-0460">Magnesium</keyword>
<evidence type="ECO:0000256" key="5">
    <source>
        <dbReference type="ARBA" id="ARBA00022842"/>
    </source>
</evidence>
<keyword evidence="9" id="KW-1185">Reference proteome</keyword>
<dbReference type="PROSITE" id="PS51462">
    <property type="entry name" value="NUDIX"/>
    <property type="match status" value="1"/>
</dbReference>
<keyword evidence="4" id="KW-0378">Hydrolase</keyword>
<dbReference type="GO" id="GO:0010945">
    <property type="term" value="F:coenzyme A diphosphatase activity"/>
    <property type="evidence" value="ECO:0007669"/>
    <property type="project" value="InterPro"/>
</dbReference>
<proteinExistence type="predicted"/>
<dbReference type="Gene3D" id="3.90.79.10">
    <property type="entry name" value="Nucleoside Triphosphate Pyrophosphohydrolase"/>
    <property type="match status" value="1"/>
</dbReference>
<dbReference type="SUPFAM" id="SSF55811">
    <property type="entry name" value="Nudix"/>
    <property type="match status" value="1"/>
</dbReference>
<protein>
    <submittedName>
        <fullName evidence="8">8-oxo-dGTP pyrophosphatase MutT, NUDIX family</fullName>
    </submittedName>
</protein>
<gene>
    <name evidence="8" type="ORF">SAMN04488045_2387</name>
</gene>
<comment type="cofactor">
    <cofactor evidence="2">
        <name>Mg(2+)</name>
        <dbReference type="ChEBI" id="CHEBI:18420"/>
    </cofactor>
</comment>
<dbReference type="NCBIfam" id="NF007980">
    <property type="entry name" value="PRK10707.1"/>
    <property type="match status" value="1"/>
</dbReference>
<name>A0A1H5Z2Z4_9RHOB</name>
<evidence type="ECO:0000259" key="7">
    <source>
        <dbReference type="PROSITE" id="PS51462"/>
    </source>
</evidence>
<organism evidence="8 9">
    <name type="scientific">Thalassococcus halodurans</name>
    <dbReference type="NCBI Taxonomy" id="373675"/>
    <lineage>
        <taxon>Bacteria</taxon>
        <taxon>Pseudomonadati</taxon>
        <taxon>Pseudomonadota</taxon>
        <taxon>Alphaproteobacteria</taxon>
        <taxon>Rhodobacterales</taxon>
        <taxon>Roseobacteraceae</taxon>
        <taxon>Thalassococcus</taxon>
    </lineage>
</organism>
<evidence type="ECO:0000256" key="4">
    <source>
        <dbReference type="ARBA" id="ARBA00022801"/>
    </source>
</evidence>
<evidence type="ECO:0000313" key="8">
    <source>
        <dbReference type="EMBL" id="SEG30564.1"/>
    </source>
</evidence>
<dbReference type="AlphaFoldDB" id="A0A1H5Z2Z4"/>
<dbReference type="Pfam" id="PF00293">
    <property type="entry name" value="NUDIX"/>
    <property type="match status" value="1"/>
</dbReference>
<reference evidence="8 9" key="1">
    <citation type="submission" date="2016-10" db="EMBL/GenBank/DDBJ databases">
        <authorList>
            <person name="de Groot N.N."/>
        </authorList>
    </citation>
    <scope>NUCLEOTIDE SEQUENCE [LARGE SCALE GENOMIC DNA]</scope>
    <source>
        <strain evidence="8 9">DSM 26915</strain>
    </source>
</reference>
<dbReference type="InterPro" id="IPR000086">
    <property type="entry name" value="NUDIX_hydrolase_dom"/>
</dbReference>
<dbReference type="OrthoDB" id="9802805at2"/>